<name>W4MGB2_9BACT</name>
<organism evidence="1 2">
    <name type="scientific">Candidatus Entotheonella gemina</name>
    <dbReference type="NCBI Taxonomy" id="1429439"/>
    <lineage>
        <taxon>Bacteria</taxon>
        <taxon>Pseudomonadati</taxon>
        <taxon>Nitrospinota/Tectimicrobiota group</taxon>
        <taxon>Candidatus Tectimicrobiota</taxon>
        <taxon>Candidatus Entotheonellia</taxon>
        <taxon>Candidatus Entotheonellales</taxon>
        <taxon>Candidatus Entotheonellaceae</taxon>
        <taxon>Candidatus Entotheonella</taxon>
    </lineage>
</organism>
<sequence length="104" mass="11724">MADKALIQWRLIVSCHEVPNPFLPRGSATFASLAQSLIAIPPHPHSIEHLGSEQYTEHATVVPLMQRPDMLHQHLFRVGRKYAMLGNIQAHRTLGKAMSPWLRA</sequence>
<keyword evidence="2" id="KW-1185">Reference proteome</keyword>
<accession>W4MGB2</accession>
<dbReference type="AlphaFoldDB" id="W4MGB2"/>
<evidence type="ECO:0000313" key="2">
    <source>
        <dbReference type="Proteomes" id="UP000019140"/>
    </source>
</evidence>
<protein>
    <submittedName>
        <fullName evidence="1">Uncharacterized protein</fullName>
    </submittedName>
</protein>
<dbReference type="EMBL" id="AZHX01000002">
    <property type="protein sequence ID" value="ETX09339.1"/>
    <property type="molecule type" value="Genomic_DNA"/>
</dbReference>
<reference evidence="1 2" key="1">
    <citation type="journal article" date="2014" name="Nature">
        <title>An environmental bacterial taxon with a large and distinct metabolic repertoire.</title>
        <authorList>
            <person name="Wilson M.C."/>
            <person name="Mori T."/>
            <person name="Ruckert C."/>
            <person name="Uria A.R."/>
            <person name="Helf M.J."/>
            <person name="Takada K."/>
            <person name="Gernert C."/>
            <person name="Steffens U.A."/>
            <person name="Heycke N."/>
            <person name="Schmitt S."/>
            <person name="Rinke C."/>
            <person name="Helfrich E.J."/>
            <person name="Brachmann A.O."/>
            <person name="Gurgui C."/>
            <person name="Wakimoto T."/>
            <person name="Kracht M."/>
            <person name="Crusemann M."/>
            <person name="Hentschel U."/>
            <person name="Abe I."/>
            <person name="Matsunaga S."/>
            <person name="Kalinowski J."/>
            <person name="Takeyama H."/>
            <person name="Piel J."/>
        </authorList>
    </citation>
    <scope>NUCLEOTIDE SEQUENCE [LARGE SCALE GENOMIC DNA]</scope>
    <source>
        <strain evidence="2">TSY2</strain>
    </source>
</reference>
<evidence type="ECO:0000313" key="1">
    <source>
        <dbReference type="EMBL" id="ETX09339.1"/>
    </source>
</evidence>
<comment type="caution">
    <text evidence="1">The sequence shown here is derived from an EMBL/GenBank/DDBJ whole genome shotgun (WGS) entry which is preliminary data.</text>
</comment>
<gene>
    <name evidence="1" type="ORF">ETSY2_00090</name>
</gene>
<proteinExistence type="predicted"/>
<dbReference type="HOGENOM" id="CLU_2245002_0_0_7"/>
<dbReference type="Proteomes" id="UP000019140">
    <property type="component" value="Unassembled WGS sequence"/>
</dbReference>